<evidence type="ECO:0000256" key="3">
    <source>
        <dbReference type="PROSITE-ProRule" id="PRU00169"/>
    </source>
</evidence>
<dbReference type="EMBL" id="KB007805">
    <property type="protein sequence ID" value="ELR25046.1"/>
    <property type="molecule type" value="Genomic_DNA"/>
</dbReference>
<dbReference type="InterPro" id="IPR036097">
    <property type="entry name" value="HisK_dim/P_sf"/>
</dbReference>
<accession>L8HKZ2</accession>
<feature type="region of interest" description="Disordered" evidence="4">
    <location>
        <begin position="634"/>
        <end position="722"/>
    </location>
</feature>
<dbReference type="Gene3D" id="3.40.50.2300">
    <property type="match status" value="1"/>
</dbReference>
<dbReference type="Pfam" id="PF00512">
    <property type="entry name" value="HisKA"/>
    <property type="match status" value="1"/>
</dbReference>
<dbReference type="AlphaFoldDB" id="L8HKZ2"/>
<evidence type="ECO:0000256" key="4">
    <source>
        <dbReference type="SAM" id="MobiDB-lite"/>
    </source>
</evidence>
<dbReference type="SUPFAM" id="SSF47384">
    <property type="entry name" value="Homodimeric domain of signal transducing histidine kinase"/>
    <property type="match status" value="1"/>
</dbReference>
<keyword evidence="7" id="KW-0808">Transferase</keyword>
<dbReference type="PROSITE" id="PS50110">
    <property type="entry name" value="RESPONSE_REGULATORY"/>
    <property type="match status" value="1"/>
</dbReference>
<dbReference type="InterPro" id="IPR004358">
    <property type="entry name" value="Sig_transdc_His_kin-like_C"/>
</dbReference>
<evidence type="ECO:0000313" key="8">
    <source>
        <dbReference type="Proteomes" id="UP000011083"/>
    </source>
</evidence>
<dbReference type="Gene3D" id="1.10.287.130">
    <property type="match status" value="1"/>
</dbReference>
<keyword evidence="1 3" id="KW-0597">Phosphoprotein</keyword>
<dbReference type="Pfam" id="PF00072">
    <property type="entry name" value="Response_reg"/>
    <property type="match status" value="1"/>
</dbReference>
<gene>
    <name evidence="7" type="ORF">ACA1_287350</name>
</gene>
<dbReference type="InterPro" id="IPR003594">
    <property type="entry name" value="HATPase_dom"/>
</dbReference>
<dbReference type="FunFam" id="3.30.565.10:FF:000010">
    <property type="entry name" value="Sensor histidine kinase RcsC"/>
    <property type="match status" value="1"/>
</dbReference>
<dbReference type="RefSeq" id="XP_004357435.1">
    <property type="nucleotide sequence ID" value="XM_004357379.1"/>
</dbReference>
<evidence type="ECO:0000256" key="2">
    <source>
        <dbReference type="ARBA" id="ARBA00023012"/>
    </source>
</evidence>
<dbReference type="InterPro" id="IPR003661">
    <property type="entry name" value="HisK_dim/P_dom"/>
</dbReference>
<feature type="region of interest" description="Disordered" evidence="4">
    <location>
        <begin position="178"/>
        <end position="199"/>
    </location>
</feature>
<dbReference type="SUPFAM" id="SSF55874">
    <property type="entry name" value="ATPase domain of HSP90 chaperone/DNA topoisomerase II/histidine kinase"/>
    <property type="match status" value="1"/>
</dbReference>
<dbReference type="InterPro" id="IPR036890">
    <property type="entry name" value="HATPase_C_sf"/>
</dbReference>
<dbReference type="Pfam" id="PF02518">
    <property type="entry name" value="HATPase_c"/>
    <property type="match status" value="1"/>
</dbReference>
<feature type="region of interest" description="Disordered" evidence="4">
    <location>
        <begin position="926"/>
        <end position="1003"/>
    </location>
</feature>
<dbReference type="PANTHER" id="PTHR45339">
    <property type="entry name" value="HYBRID SIGNAL TRANSDUCTION HISTIDINE KINASE J"/>
    <property type="match status" value="1"/>
</dbReference>
<evidence type="ECO:0000256" key="1">
    <source>
        <dbReference type="ARBA" id="ARBA00022553"/>
    </source>
</evidence>
<dbReference type="GeneID" id="14926087"/>
<feature type="compositionally biased region" description="Low complexity" evidence="4">
    <location>
        <begin position="944"/>
        <end position="958"/>
    </location>
</feature>
<dbReference type="GO" id="GO:0000155">
    <property type="term" value="F:phosphorelay sensor kinase activity"/>
    <property type="evidence" value="ECO:0007669"/>
    <property type="project" value="InterPro"/>
</dbReference>
<dbReference type="VEuPathDB" id="AmoebaDB:ACA1_287350"/>
<reference evidence="7 8" key="1">
    <citation type="journal article" date="2013" name="Genome Biol.">
        <title>Genome of Acanthamoeba castellanii highlights extensive lateral gene transfer and early evolution of tyrosine kinase signaling.</title>
        <authorList>
            <person name="Clarke M."/>
            <person name="Lohan A.J."/>
            <person name="Liu B."/>
            <person name="Lagkouvardos I."/>
            <person name="Roy S."/>
            <person name="Zafar N."/>
            <person name="Bertelli C."/>
            <person name="Schilde C."/>
            <person name="Kianianmomeni A."/>
            <person name="Burglin T.R."/>
            <person name="Frech C."/>
            <person name="Turcotte B."/>
            <person name="Kopec K.O."/>
            <person name="Synnott J.M."/>
            <person name="Choo C."/>
            <person name="Paponov I."/>
            <person name="Finkler A."/>
            <person name="Soon Heng Tan C."/>
            <person name="Hutchins A.P."/>
            <person name="Weinmeier T."/>
            <person name="Rattei T."/>
            <person name="Chu J.S."/>
            <person name="Gimenez G."/>
            <person name="Irimia M."/>
            <person name="Rigden D.J."/>
            <person name="Fitzpatrick D.A."/>
            <person name="Lorenzo-Morales J."/>
            <person name="Bateman A."/>
            <person name="Chiu C.H."/>
            <person name="Tang P."/>
            <person name="Hegemann P."/>
            <person name="Fromm H."/>
            <person name="Raoult D."/>
            <person name="Greub G."/>
            <person name="Miranda-Saavedra D."/>
            <person name="Chen N."/>
            <person name="Nash P."/>
            <person name="Ginger M.L."/>
            <person name="Horn M."/>
            <person name="Schaap P."/>
            <person name="Caler L."/>
            <person name="Loftus B."/>
        </authorList>
    </citation>
    <scope>NUCLEOTIDE SEQUENCE [LARGE SCALE GENOMIC DNA]</scope>
    <source>
        <strain evidence="7 8">Neff</strain>
    </source>
</reference>
<protein>
    <submittedName>
        <fullName evidence="7">His Kinase A (Phosphoacceptor) domain containing protein</fullName>
    </submittedName>
</protein>
<dbReference type="PRINTS" id="PR00344">
    <property type="entry name" value="BCTRLSENSOR"/>
</dbReference>
<evidence type="ECO:0000313" key="7">
    <source>
        <dbReference type="EMBL" id="ELR25046.1"/>
    </source>
</evidence>
<dbReference type="InterPro" id="IPR011006">
    <property type="entry name" value="CheY-like_superfamily"/>
</dbReference>
<dbReference type="InterPro" id="IPR001789">
    <property type="entry name" value="Sig_transdc_resp-reg_receiver"/>
</dbReference>
<dbReference type="CDD" id="cd00082">
    <property type="entry name" value="HisKA"/>
    <property type="match status" value="1"/>
</dbReference>
<dbReference type="PROSITE" id="PS50109">
    <property type="entry name" value="HIS_KIN"/>
    <property type="match status" value="1"/>
</dbReference>
<keyword evidence="8" id="KW-1185">Reference proteome</keyword>
<feature type="region of interest" description="Disordered" evidence="4">
    <location>
        <begin position="769"/>
        <end position="789"/>
    </location>
</feature>
<feature type="domain" description="Histidine kinase" evidence="5">
    <location>
        <begin position="288"/>
        <end position="541"/>
    </location>
</feature>
<proteinExistence type="predicted"/>
<dbReference type="CDD" id="cd17546">
    <property type="entry name" value="REC_hyHK_CKI1_RcsC-like"/>
    <property type="match status" value="1"/>
</dbReference>
<dbReference type="Proteomes" id="UP000011083">
    <property type="component" value="Unassembled WGS sequence"/>
</dbReference>
<feature type="compositionally biased region" description="Low complexity" evidence="4">
    <location>
        <begin position="769"/>
        <end position="778"/>
    </location>
</feature>
<keyword evidence="7" id="KW-0418">Kinase</keyword>
<evidence type="ECO:0000259" key="6">
    <source>
        <dbReference type="PROSITE" id="PS50110"/>
    </source>
</evidence>
<name>L8HKZ2_ACACF</name>
<dbReference type="OMA" id="QNQHEST"/>
<feature type="domain" description="Response regulatory" evidence="6">
    <location>
        <begin position="1061"/>
        <end position="1182"/>
    </location>
</feature>
<sequence length="1198" mass="131188">MLDREEQDEGGAERRIRREKNLRRTYETKDLEIFNLLRVPVWIFDFKKRQMLWCNLEGLELWSADTLEELLARDWAGDMSQAIQMQCDHFAYTLSQGGSIKELFTFYPLPTRQPRTTLMTLTGIQLKDRSQEGEGPRSGTALVMAEYVGESLSHQEIRAVAAMRHTIAMNPAAVNNYYPGSQKQGEPPQEDPIKVSPSGSLLAGNRLLQRFAKPEDWEDCRNTLDQGSVWEKETPMMGCHGPKWHSVTVKRIKDPISGESAFLVSEMDITAKKKLEKENSDKDTFLGMVSHEIRTPINGILGFNSLLLETSLTEEQRDFTTSIQRSAKLLLAHVNDLLDFAKIAEGKLRMETALVSLEEVVETVTKLARPLAEEKQLELRCTVDKIIPRVLFGDPLRISQIIQNFLSNAVKFTSKGYIHVKVTVNKDPACAIPSDGKERGDESYLAGMDDNNSIFLKISVQDTGIGVPPDMRKAIFGKFVQADSSISRRFGGTGLGLAICKRVARMMGGDCSCRSPAIPPFEREDVGGPGSEFWATLRVRTTFEAKQPSKFFLVHPQLTPHLYALHVPPMQPLAAVSTQSEPLIDSAALRGLDPVQRRLSVPELAPELTADPRAGYTPLRDDILSALTENEDMAYLDNDQLPPLPRQRQQPQRQRRIKLRLPARSVSCCGDGGGSSDEEQAGMKSPLSPLGASSVTGQRKPVNSSSSPLPPSSSAKRDSFSQESVGQNYDMLCEVLAQCTNVEVERVETLEQLEAARREISRGVTLTTATAPNDANPAVSLGEPTSGGSLLDVDEDNADDAGKTPATGATAVTRPRAVVVVCLVEIPGLANRSNPRSFRRFLSSYFSRAATATAASSLMEASGDETATAGGMRHFDFDRADAQALNGGGSHTTKHRADVWLITGVSETVNCFLNSCVFKYAGPTQSGGRFPSYREAAPRRRAASPRPRSSSADHSAASVSTTKNGFATERQPSEIVVTTPPTMIPVTASGGQSSPREASGWKTRKASLSLPHLRLGSAADSHHQAEGDGEEEPTTRLALATTREKRAASDDASVESPHKRRVLVVEDNAMNQKLIRNILVREGYDVEVAGDGLEALDVIREKGLDHFSLVLMDIQMPKMNGYECTQAIRALPDPTARTIPIVGVSATSGEDVVERCLSKGMNATIAKPYSLQTIRSHLNQYAPRYVTPSPRAARLASL</sequence>
<dbReference type="KEGG" id="acan:ACA1_287350"/>
<dbReference type="InterPro" id="IPR005467">
    <property type="entry name" value="His_kinase_dom"/>
</dbReference>
<feature type="compositionally biased region" description="Low complexity" evidence="4">
    <location>
        <begin position="975"/>
        <end position="987"/>
    </location>
</feature>
<feature type="modified residue" description="4-aspartylphosphate" evidence="3">
    <location>
        <position position="1113"/>
    </location>
</feature>
<dbReference type="SMART" id="SM00448">
    <property type="entry name" value="REC"/>
    <property type="match status" value="1"/>
</dbReference>
<organism evidence="7 8">
    <name type="scientific">Acanthamoeba castellanii (strain ATCC 30010 / Neff)</name>
    <dbReference type="NCBI Taxonomy" id="1257118"/>
    <lineage>
        <taxon>Eukaryota</taxon>
        <taxon>Amoebozoa</taxon>
        <taxon>Discosea</taxon>
        <taxon>Longamoebia</taxon>
        <taxon>Centramoebida</taxon>
        <taxon>Acanthamoebidae</taxon>
        <taxon>Acanthamoeba</taxon>
    </lineage>
</organism>
<dbReference type="Gene3D" id="3.30.565.10">
    <property type="entry name" value="Histidine kinase-like ATPase, C-terminal domain"/>
    <property type="match status" value="1"/>
</dbReference>
<dbReference type="SMART" id="SM00387">
    <property type="entry name" value="HATPase_c"/>
    <property type="match status" value="1"/>
</dbReference>
<dbReference type="PANTHER" id="PTHR45339:SF1">
    <property type="entry name" value="HYBRID SIGNAL TRANSDUCTION HISTIDINE KINASE J"/>
    <property type="match status" value="1"/>
</dbReference>
<dbReference type="SMART" id="SM00388">
    <property type="entry name" value="HisKA"/>
    <property type="match status" value="1"/>
</dbReference>
<evidence type="ECO:0000259" key="5">
    <source>
        <dbReference type="PROSITE" id="PS50109"/>
    </source>
</evidence>
<feature type="compositionally biased region" description="Polar residues" evidence="4">
    <location>
        <begin position="691"/>
        <end position="703"/>
    </location>
</feature>
<keyword evidence="2" id="KW-0902">Two-component regulatory system</keyword>
<dbReference type="SUPFAM" id="SSF52172">
    <property type="entry name" value="CheY-like"/>
    <property type="match status" value="1"/>
</dbReference>
<dbReference type="CDD" id="cd16922">
    <property type="entry name" value="HATPase_EvgS-ArcB-TorS-like"/>
    <property type="match status" value="1"/>
</dbReference>
<dbReference type="OrthoDB" id="433416at2759"/>